<dbReference type="Pfam" id="PF07045">
    <property type="entry name" value="DUF1330"/>
    <property type="match status" value="1"/>
</dbReference>
<accession>A0A0S4TRS2</accession>
<reference evidence="2" key="1">
    <citation type="submission" date="2015-10" db="EMBL/GenBank/DDBJ databases">
        <authorList>
            <person name="Gilbert D.G."/>
        </authorList>
    </citation>
    <scope>NUCLEOTIDE SEQUENCE</scope>
    <source>
        <strain evidence="2">Phyl III-seqv23</strain>
    </source>
</reference>
<proteinExistence type="predicted"/>
<gene>
    <name evidence="2" type="ORF">RUN39_v1_410034</name>
</gene>
<evidence type="ECO:0000259" key="1">
    <source>
        <dbReference type="Pfam" id="PF07045"/>
    </source>
</evidence>
<organism evidence="2">
    <name type="scientific">Ralstonia solanacearum</name>
    <name type="common">Pseudomonas solanacearum</name>
    <dbReference type="NCBI Taxonomy" id="305"/>
    <lineage>
        <taxon>Bacteria</taxon>
        <taxon>Pseudomonadati</taxon>
        <taxon>Pseudomonadota</taxon>
        <taxon>Betaproteobacteria</taxon>
        <taxon>Burkholderiales</taxon>
        <taxon>Burkholderiaceae</taxon>
        <taxon>Ralstonia</taxon>
        <taxon>Ralstonia solanacearum species complex</taxon>
    </lineage>
</organism>
<dbReference type="PATRIC" id="fig|305.106.peg.364"/>
<name>A0A0S4TRS2_RALSL</name>
<dbReference type="InterPro" id="IPR010753">
    <property type="entry name" value="DUF1330"/>
</dbReference>
<evidence type="ECO:0000313" key="2">
    <source>
        <dbReference type="EMBL" id="CUV12762.1"/>
    </source>
</evidence>
<dbReference type="InterPro" id="IPR011008">
    <property type="entry name" value="Dimeric_a/b-barrel"/>
</dbReference>
<sequence length="96" mass="10741">MPAGYILAYVDVTDPAQYEQYKVLSSRAMQAYGAEALVRGGKTEVLEGEWKPTRVIVLKFKSYDAAKAFYDSEEYRAARDARVKAARVNMIVVEGV</sequence>
<dbReference type="Gene3D" id="3.30.70.100">
    <property type="match status" value="1"/>
</dbReference>
<protein>
    <recommendedName>
        <fullName evidence="1">DUF1330 domain-containing protein</fullName>
    </recommendedName>
</protein>
<dbReference type="SUPFAM" id="SSF54909">
    <property type="entry name" value="Dimeric alpha+beta barrel"/>
    <property type="match status" value="1"/>
</dbReference>
<dbReference type="PANTHER" id="PTHR41521:SF4">
    <property type="entry name" value="BLR0684 PROTEIN"/>
    <property type="match status" value="1"/>
</dbReference>
<dbReference type="PANTHER" id="PTHR41521">
    <property type="match status" value="1"/>
</dbReference>
<dbReference type="EMBL" id="LN899819">
    <property type="protein sequence ID" value="CUV12762.1"/>
    <property type="molecule type" value="Genomic_DNA"/>
</dbReference>
<dbReference type="AlphaFoldDB" id="A0A0S4TRS2"/>
<feature type="domain" description="DUF1330" evidence="1">
    <location>
        <begin position="4"/>
        <end position="96"/>
    </location>
</feature>